<dbReference type="Proteomes" id="UP000239560">
    <property type="component" value="Unassembled WGS sequence"/>
</dbReference>
<sequence>MSSANLSHCLIGLTRLRSQPKHSLLKQRLQQPIWRQRLTSSTVTSRQGSTSSAVTSQTPGVNSRRRSQTPWYEETTYNIASLTERPPDATPVDAGALPHMSALLTNSSTLTTICPASTSRSEPGKGRQQRSSSSRWST</sequence>
<proteinExistence type="predicted"/>
<feature type="region of interest" description="Disordered" evidence="1">
    <location>
        <begin position="113"/>
        <end position="138"/>
    </location>
</feature>
<evidence type="ECO:0000313" key="2">
    <source>
        <dbReference type="EMBL" id="PRQ74495.1"/>
    </source>
</evidence>
<evidence type="ECO:0000313" key="3">
    <source>
        <dbReference type="Proteomes" id="UP000239560"/>
    </source>
</evidence>
<evidence type="ECO:0000256" key="1">
    <source>
        <dbReference type="SAM" id="MobiDB-lite"/>
    </source>
</evidence>
<protein>
    <submittedName>
        <fullName evidence="2">Uncharacterized protein</fullName>
    </submittedName>
</protein>
<comment type="caution">
    <text evidence="2">The sequence shown here is derived from an EMBL/GenBank/DDBJ whole genome shotgun (WGS) entry which is preliminary data.</text>
</comment>
<accession>A0A2T0A8Y9</accession>
<dbReference type="EMBL" id="LCTV02000006">
    <property type="protein sequence ID" value="PRQ74495.1"/>
    <property type="molecule type" value="Genomic_DNA"/>
</dbReference>
<feature type="region of interest" description="Disordered" evidence="1">
    <location>
        <begin position="36"/>
        <end position="70"/>
    </location>
</feature>
<name>A0A2T0A8Y9_RHOTO</name>
<feature type="compositionally biased region" description="Low complexity" evidence="1">
    <location>
        <begin position="129"/>
        <end position="138"/>
    </location>
</feature>
<reference evidence="2 3" key="1">
    <citation type="journal article" date="2018" name="Elife">
        <title>Functional genomics of lipid metabolism in the oleaginous yeast Rhodosporidium toruloides.</title>
        <authorList>
            <person name="Coradetti S.T."/>
            <person name="Pinel D."/>
            <person name="Geiselman G."/>
            <person name="Ito M."/>
            <person name="Mondo S."/>
            <person name="Reilly M.C."/>
            <person name="Cheng Y.F."/>
            <person name="Bauer S."/>
            <person name="Grigoriev I."/>
            <person name="Gladden J.M."/>
            <person name="Simmons B.A."/>
            <person name="Brem R."/>
            <person name="Arkin A.P."/>
            <person name="Skerker J.M."/>
        </authorList>
    </citation>
    <scope>NUCLEOTIDE SEQUENCE [LARGE SCALE GENOMIC DNA]</scope>
    <source>
        <strain evidence="2 3">NBRC 0880</strain>
    </source>
</reference>
<dbReference type="AlphaFoldDB" id="A0A2T0A8Y9"/>
<gene>
    <name evidence="2" type="ORF">AAT19DRAFT_14848</name>
</gene>
<feature type="compositionally biased region" description="Polar residues" evidence="1">
    <location>
        <begin position="37"/>
        <end position="61"/>
    </location>
</feature>
<organism evidence="2 3">
    <name type="scientific">Rhodotorula toruloides</name>
    <name type="common">Yeast</name>
    <name type="synonym">Rhodosporidium toruloides</name>
    <dbReference type="NCBI Taxonomy" id="5286"/>
    <lineage>
        <taxon>Eukaryota</taxon>
        <taxon>Fungi</taxon>
        <taxon>Dikarya</taxon>
        <taxon>Basidiomycota</taxon>
        <taxon>Pucciniomycotina</taxon>
        <taxon>Microbotryomycetes</taxon>
        <taxon>Sporidiobolales</taxon>
        <taxon>Sporidiobolaceae</taxon>
        <taxon>Rhodotorula</taxon>
    </lineage>
</organism>